<keyword evidence="1" id="KW-1133">Transmembrane helix</keyword>
<comment type="caution">
    <text evidence="2">The sequence shown here is derived from an EMBL/GenBank/DDBJ whole genome shotgun (WGS) entry which is preliminary data.</text>
</comment>
<protein>
    <submittedName>
        <fullName evidence="2">Uncharacterized protein</fullName>
    </submittedName>
</protein>
<reference evidence="2 3" key="1">
    <citation type="submission" date="2023-06" db="EMBL/GenBank/DDBJ databases">
        <title>Novel species in genus Planococcus.</title>
        <authorList>
            <person name="Ning S."/>
        </authorList>
    </citation>
    <scope>NUCLEOTIDE SEQUENCE [LARGE SCALE GENOMIC DNA]</scope>
    <source>
        <strain evidence="2 3">N028</strain>
    </source>
</reference>
<organism evidence="2 3">
    <name type="scientific">Planococcus shixiaomingii</name>
    <dbReference type="NCBI Taxonomy" id="3058393"/>
    <lineage>
        <taxon>Bacteria</taxon>
        <taxon>Bacillati</taxon>
        <taxon>Bacillota</taxon>
        <taxon>Bacilli</taxon>
        <taxon>Bacillales</taxon>
        <taxon>Caryophanaceae</taxon>
        <taxon>Planococcus</taxon>
    </lineage>
</organism>
<accession>A0ABT8N4Y2</accession>
<dbReference type="RefSeq" id="WP_300987228.1">
    <property type="nucleotide sequence ID" value="NZ_CP129236.1"/>
</dbReference>
<keyword evidence="1" id="KW-0812">Transmembrane</keyword>
<feature type="transmembrane region" description="Helical" evidence="1">
    <location>
        <begin position="31"/>
        <end position="51"/>
    </location>
</feature>
<proteinExistence type="predicted"/>
<name>A0ABT8N4Y2_9BACL</name>
<keyword evidence="3" id="KW-1185">Reference proteome</keyword>
<dbReference type="Proteomes" id="UP001172055">
    <property type="component" value="Unassembled WGS sequence"/>
</dbReference>
<evidence type="ECO:0000313" key="3">
    <source>
        <dbReference type="Proteomes" id="UP001172055"/>
    </source>
</evidence>
<keyword evidence="1" id="KW-0472">Membrane</keyword>
<evidence type="ECO:0000256" key="1">
    <source>
        <dbReference type="SAM" id="Phobius"/>
    </source>
</evidence>
<dbReference type="EMBL" id="JAUJWV010000002">
    <property type="protein sequence ID" value="MDN7242939.1"/>
    <property type="molecule type" value="Genomic_DNA"/>
</dbReference>
<sequence length="59" mass="6925">MMQDDMDKAGHKNRNRGGNMSEFMGLAISNWMIWVVMVLFIIGYFILTEALTKREEKKK</sequence>
<evidence type="ECO:0000313" key="2">
    <source>
        <dbReference type="EMBL" id="MDN7242939.1"/>
    </source>
</evidence>
<gene>
    <name evidence="2" type="ORF">QWY14_14080</name>
</gene>